<keyword evidence="1" id="KW-0812">Transmembrane</keyword>
<sequence length="146" mass="15134">MKWPFLLMALTAGILIPVQAGINALLGRVAGGAEPAAFISFAVGTVVLAAYLLVFRIPMPLGQTFAVSPWWYWTGGAFGAFFVAASVVLVPKLGAGVMISVIIAGQIVASLALDHFGVLGYPVRPLDLQRIIGAALLAAGVFLIKG</sequence>
<dbReference type="Pfam" id="PF04657">
    <property type="entry name" value="DMT_YdcZ"/>
    <property type="match status" value="1"/>
</dbReference>
<comment type="caution">
    <text evidence="2">The sequence shown here is derived from an EMBL/GenBank/DDBJ whole genome shotgun (WGS) entry which is preliminary data.</text>
</comment>
<accession>A0A7K3NR58</accession>
<protein>
    <submittedName>
        <fullName evidence="2">DMT family transporter</fullName>
    </submittedName>
</protein>
<keyword evidence="1" id="KW-0472">Membrane</keyword>
<feature type="transmembrane region" description="Helical" evidence="1">
    <location>
        <begin position="36"/>
        <end position="58"/>
    </location>
</feature>
<organism evidence="2 3">
    <name type="scientific">Desulfolutivibrio sulfodismutans</name>
    <dbReference type="NCBI Taxonomy" id="63561"/>
    <lineage>
        <taxon>Bacteria</taxon>
        <taxon>Pseudomonadati</taxon>
        <taxon>Thermodesulfobacteriota</taxon>
        <taxon>Desulfovibrionia</taxon>
        <taxon>Desulfovibrionales</taxon>
        <taxon>Desulfovibrionaceae</taxon>
        <taxon>Desulfolutivibrio</taxon>
    </lineage>
</organism>
<feature type="transmembrane region" description="Helical" evidence="1">
    <location>
        <begin position="70"/>
        <end position="89"/>
    </location>
</feature>
<evidence type="ECO:0000313" key="2">
    <source>
        <dbReference type="EMBL" id="NDY58690.1"/>
    </source>
</evidence>
<name>A0A7K3NR58_9BACT</name>
<feature type="transmembrane region" description="Helical" evidence="1">
    <location>
        <begin position="128"/>
        <end position="144"/>
    </location>
</feature>
<evidence type="ECO:0000256" key="1">
    <source>
        <dbReference type="SAM" id="Phobius"/>
    </source>
</evidence>
<dbReference type="RefSeq" id="WP_163303759.1">
    <property type="nucleotide sequence ID" value="NZ_JAAGRQ010000128.1"/>
</dbReference>
<keyword evidence="3" id="KW-1185">Reference proteome</keyword>
<dbReference type="InterPro" id="IPR006750">
    <property type="entry name" value="YdcZ"/>
</dbReference>
<dbReference type="PANTHER" id="PTHR34821:SF2">
    <property type="entry name" value="INNER MEMBRANE PROTEIN YDCZ"/>
    <property type="match status" value="1"/>
</dbReference>
<gene>
    <name evidence="2" type="ORF">G3N56_18295</name>
</gene>
<keyword evidence="1" id="KW-1133">Transmembrane helix</keyword>
<dbReference type="GO" id="GO:0005886">
    <property type="term" value="C:plasma membrane"/>
    <property type="evidence" value="ECO:0007669"/>
    <property type="project" value="TreeGrafter"/>
</dbReference>
<evidence type="ECO:0000313" key="3">
    <source>
        <dbReference type="Proteomes" id="UP000469724"/>
    </source>
</evidence>
<reference evidence="2 3" key="1">
    <citation type="submission" date="2020-02" db="EMBL/GenBank/DDBJ databases">
        <title>Comparative genomics of sulfur disproportionating microorganisms.</title>
        <authorList>
            <person name="Ward L.M."/>
            <person name="Bertran E."/>
            <person name="Johnston D.T."/>
        </authorList>
    </citation>
    <scope>NUCLEOTIDE SEQUENCE [LARGE SCALE GENOMIC DNA]</scope>
    <source>
        <strain evidence="2 3">DSM 3696</strain>
    </source>
</reference>
<dbReference type="EMBL" id="JAAGRQ010000128">
    <property type="protein sequence ID" value="NDY58690.1"/>
    <property type="molecule type" value="Genomic_DNA"/>
</dbReference>
<proteinExistence type="predicted"/>
<dbReference type="Proteomes" id="UP000469724">
    <property type="component" value="Unassembled WGS sequence"/>
</dbReference>
<dbReference type="AlphaFoldDB" id="A0A7K3NR58"/>
<dbReference type="PANTHER" id="PTHR34821">
    <property type="entry name" value="INNER MEMBRANE PROTEIN YDCZ"/>
    <property type="match status" value="1"/>
</dbReference>
<feature type="transmembrane region" description="Helical" evidence="1">
    <location>
        <begin position="95"/>
        <end position="116"/>
    </location>
</feature>